<gene>
    <name evidence="1" type="ORF">MNBD_CHLOROFLEXI01-83</name>
</gene>
<protein>
    <recommendedName>
        <fullName evidence="2">CopG antitoxin of type II toxin-antitoxin system</fullName>
    </recommendedName>
</protein>
<dbReference type="AlphaFoldDB" id="A0A3B0VFU3"/>
<dbReference type="EMBL" id="UOEU01000074">
    <property type="protein sequence ID" value="VAW30644.1"/>
    <property type="molecule type" value="Genomic_DNA"/>
</dbReference>
<dbReference type="InterPro" id="IPR022148">
    <property type="entry name" value="CopG_antitoxin"/>
</dbReference>
<dbReference type="Pfam" id="PF12441">
    <property type="entry name" value="CopG_antitoxin"/>
    <property type="match status" value="1"/>
</dbReference>
<name>A0A3B0VFU3_9ZZZZ</name>
<sequence>MLPEFKDTPNFESEDEERAFWATHDSTEYIDWGKAEAVVLPKLKPSTKTISLRMPEMMLNELRLIANKRDVPYQSLIKVFLKERIDQEMERFVSATVTSSSQCDGSHRIPQS</sequence>
<evidence type="ECO:0008006" key="2">
    <source>
        <dbReference type="Google" id="ProtNLM"/>
    </source>
</evidence>
<evidence type="ECO:0000313" key="1">
    <source>
        <dbReference type="EMBL" id="VAW30644.1"/>
    </source>
</evidence>
<reference evidence="1" key="1">
    <citation type="submission" date="2018-06" db="EMBL/GenBank/DDBJ databases">
        <authorList>
            <person name="Zhirakovskaya E."/>
        </authorList>
    </citation>
    <scope>NUCLEOTIDE SEQUENCE</scope>
</reference>
<organism evidence="1">
    <name type="scientific">hydrothermal vent metagenome</name>
    <dbReference type="NCBI Taxonomy" id="652676"/>
    <lineage>
        <taxon>unclassified sequences</taxon>
        <taxon>metagenomes</taxon>
        <taxon>ecological metagenomes</taxon>
    </lineage>
</organism>
<proteinExistence type="predicted"/>
<accession>A0A3B0VFU3</accession>